<sequence length="140" mass="15665">MTETIPLSATVGDRQTVPANPTLHIPEDVIRSNSVSSKDWHDAQNQDPNISQVADKLNKGTILAQPMNRELKAYLKELPNIVSIQGVLYKKTRTPGEERLQLLIPENLRCEVFHALHTDLGHQGRDLLRLCSRSVSIGHD</sequence>
<protein>
    <recommendedName>
        <fullName evidence="4">Integrase zinc-binding domain-containing protein</fullName>
    </recommendedName>
</protein>
<gene>
    <name evidence="2" type="ORF">DPMN_081203</name>
</gene>
<dbReference type="Proteomes" id="UP000828390">
    <property type="component" value="Unassembled WGS sequence"/>
</dbReference>
<reference evidence="2" key="2">
    <citation type="submission" date="2020-11" db="EMBL/GenBank/DDBJ databases">
        <authorList>
            <person name="McCartney M.A."/>
            <person name="Auch B."/>
            <person name="Kono T."/>
            <person name="Mallez S."/>
            <person name="Becker A."/>
            <person name="Gohl D.M."/>
            <person name="Silverstein K.A.T."/>
            <person name="Koren S."/>
            <person name="Bechman K.B."/>
            <person name="Herman A."/>
            <person name="Abrahante J.E."/>
            <person name="Garbe J."/>
        </authorList>
    </citation>
    <scope>NUCLEOTIDE SEQUENCE</scope>
    <source>
        <strain evidence="2">Duluth1</strain>
        <tissue evidence="2">Whole animal</tissue>
    </source>
</reference>
<dbReference type="AlphaFoldDB" id="A0A9D3Y4N5"/>
<accession>A0A9D3Y4N5</accession>
<proteinExistence type="predicted"/>
<evidence type="ECO:0000256" key="1">
    <source>
        <dbReference type="SAM" id="MobiDB-lite"/>
    </source>
</evidence>
<name>A0A9D3Y4N5_DREPO</name>
<evidence type="ECO:0000313" key="2">
    <source>
        <dbReference type="EMBL" id="KAH3693763.1"/>
    </source>
</evidence>
<evidence type="ECO:0008006" key="4">
    <source>
        <dbReference type="Google" id="ProtNLM"/>
    </source>
</evidence>
<dbReference type="EMBL" id="JAIWYP010000016">
    <property type="protein sequence ID" value="KAH3693763.1"/>
    <property type="molecule type" value="Genomic_DNA"/>
</dbReference>
<organism evidence="2 3">
    <name type="scientific">Dreissena polymorpha</name>
    <name type="common">Zebra mussel</name>
    <name type="synonym">Mytilus polymorpha</name>
    <dbReference type="NCBI Taxonomy" id="45954"/>
    <lineage>
        <taxon>Eukaryota</taxon>
        <taxon>Metazoa</taxon>
        <taxon>Spiralia</taxon>
        <taxon>Lophotrochozoa</taxon>
        <taxon>Mollusca</taxon>
        <taxon>Bivalvia</taxon>
        <taxon>Autobranchia</taxon>
        <taxon>Heteroconchia</taxon>
        <taxon>Euheterodonta</taxon>
        <taxon>Imparidentia</taxon>
        <taxon>Neoheterodontei</taxon>
        <taxon>Myida</taxon>
        <taxon>Dreissenoidea</taxon>
        <taxon>Dreissenidae</taxon>
        <taxon>Dreissena</taxon>
    </lineage>
</organism>
<evidence type="ECO:0000313" key="3">
    <source>
        <dbReference type="Proteomes" id="UP000828390"/>
    </source>
</evidence>
<feature type="region of interest" description="Disordered" evidence="1">
    <location>
        <begin position="1"/>
        <end position="22"/>
    </location>
</feature>
<comment type="caution">
    <text evidence="2">The sequence shown here is derived from an EMBL/GenBank/DDBJ whole genome shotgun (WGS) entry which is preliminary data.</text>
</comment>
<keyword evidence="3" id="KW-1185">Reference proteome</keyword>
<reference evidence="2" key="1">
    <citation type="journal article" date="2019" name="bioRxiv">
        <title>The Genome of the Zebra Mussel, Dreissena polymorpha: A Resource for Invasive Species Research.</title>
        <authorList>
            <person name="McCartney M.A."/>
            <person name="Auch B."/>
            <person name="Kono T."/>
            <person name="Mallez S."/>
            <person name="Zhang Y."/>
            <person name="Obille A."/>
            <person name="Becker A."/>
            <person name="Abrahante J.E."/>
            <person name="Garbe J."/>
            <person name="Badalamenti J.P."/>
            <person name="Herman A."/>
            <person name="Mangelson H."/>
            <person name="Liachko I."/>
            <person name="Sullivan S."/>
            <person name="Sone E.D."/>
            <person name="Koren S."/>
            <person name="Silverstein K.A.T."/>
            <person name="Beckman K.B."/>
            <person name="Gohl D.M."/>
        </authorList>
    </citation>
    <scope>NUCLEOTIDE SEQUENCE</scope>
    <source>
        <strain evidence="2">Duluth1</strain>
        <tissue evidence="2">Whole animal</tissue>
    </source>
</reference>